<dbReference type="Gene3D" id="3.10.180.10">
    <property type="entry name" value="2,3-Dihydroxybiphenyl 1,2-Dioxygenase, domain 1"/>
    <property type="match status" value="1"/>
</dbReference>
<protein>
    <recommendedName>
        <fullName evidence="1">Glyoxalase-like domain-containing protein</fullName>
    </recommendedName>
</protein>
<dbReference type="PANTHER" id="PTHR35908">
    <property type="entry name" value="HYPOTHETICAL FUSION PROTEIN"/>
    <property type="match status" value="1"/>
</dbReference>
<dbReference type="EMBL" id="JACBZM010000001">
    <property type="protein sequence ID" value="NYI47222.1"/>
    <property type="molecule type" value="Genomic_DNA"/>
</dbReference>
<sequence length="188" mass="20961">MFLENVVFDATDPRSLGRSWESRLGTTTLTDVPEGFETRLELPGWPYLDLCFQRVPEPPTGPERLRLDVDGDTGALAALVLESADPERDRAFWAWLTGWVPVEGRGAVLRHPSSNGPVLELAPERAPKVDGKNRIHLDIRLEEEDPDEVARAIADHGGRELDLGYGELPWRHYADPSGNELCVLVAHH</sequence>
<evidence type="ECO:0000313" key="3">
    <source>
        <dbReference type="Proteomes" id="UP000562045"/>
    </source>
</evidence>
<comment type="caution">
    <text evidence="2">The sequence shown here is derived from an EMBL/GenBank/DDBJ whole genome shotgun (WGS) entry which is preliminary data.</text>
</comment>
<dbReference type="PANTHER" id="PTHR35908:SF1">
    <property type="entry name" value="CONSERVED PROTEIN"/>
    <property type="match status" value="1"/>
</dbReference>
<reference evidence="2 3" key="1">
    <citation type="submission" date="2020-07" db="EMBL/GenBank/DDBJ databases">
        <title>Sequencing the genomes of 1000 actinobacteria strains.</title>
        <authorList>
            <person name="Klenk H.-P."/>
        </authorList>
    </citation>
    <scope>NUCLEOTIDE SEQUENCE [LARGE SCALE GENOMIC DNA]</scope>
    <source>
        <strain evidence="2 3">DSM 15131</strain>
    </source>
</reference>
<dbReference type="SUPFAM" id="SSF54593">
    <property type="entry name" value="Glyoxalase/Bleomycin resistance protein/Dihydroxybiphenyl dioxygenase"/>
    <property type="match status" value="1"/>
</dbReference>
<dbReference type="Pfam" id="PF18029">
    <property type="entry name" value="Glyoxalase_6"/>
    <property type="match status" value="2"/>
</dbReference>
<feature type="domain" description="Glyoxalase-like" evidence="1">
    <location>
        <begin position="79"/>
        <end position="184"/>
    </location>
</feature>
<dbReference type="InterPro" id="IPR029068">
    <property type="entry name" value="Glyas_Bleomycin-R_OHBP_Dase"/>
</dbReference>
<dbReference type="InterPro" id="IPR041581">
    <property type="entry name" value="Glyoxalase_6"/>
</dbReference>
<dbReference type="Proteomes" id="UP000562045">
    <property type="component" value="Unassembled WGS sequence"/>
</dbReference>
<organism evidence="2 3">
    <name type="scientific">Nocardioides aromaticivorans</name>
    <dbReference type="NCBI Taxonomy" id="200618"/>
    <lineage>
        <taxon>Bacteria</taxon>
        <taxon>Bacillati</taxon>
        <taxon>Actinomycetota</taxon>
        <taxon>Actinomycetes</taxon>
        <taxon>Propionibacteriales</taxon>
        <taxon>Nocardioidaceae</taxon>
        <taxon>Nocardioides</taxon>
    </lineage>
</organism>
<name>A0A7Z0CQV7_9ACTN</name>
<gene>
    <name evidence="2" type="ORF">BJ993_004302</name>
</gene>
<accession>A0A7Z0CQV7</accession>
<dbReference type="RefSeq" id="WP_179651155.1">
    <property type="nucleotide sequence ID" value="NZ_JACBZM010000001.1"/>
</dbReference>
<evidence type="ECO:0000313" key="2">
    <source>
        <dbReference type="EMBL" id="NYI47222.1"/>
    </source>
</evidence>
<evidence type="ECO:0000259" key="1">
    <source>
        <dbReference type="Pfam" id="PF18029"/>
    </source>
</evidence>
<proteinExistence type="predicted"/>
<feature type="domain" description="Glyoxalase-like" evidence="1">
    <location>
        <begin position="6"/>
        <end position="72"/>
    </location>
</feature>
<dbReference type="AlphaFoldDB" id="A0A7Z0CQV7"/>